<name>D5AB37_PICSI</name>
<dbReference type="AlphaFoldDB" id="D5AB37"/>
<evidence type="ECO:0000256" key="1">
    <source>
        <dbReference type="SAM" id="MobiDB-lite"/>
    </source>
</evidence>
<dbReference type="Gene3D" id="2.60.40.420">
    <property type="entry name" value="Cupredoxins - blue copper proteins"/>
    <property type="match status" value="1"/>
</dbReference>
<feature type="domain" description="Phytocyanin" evidence="2">
    <location>
        <begin position="1"/>
        <end position="80"/>
    </location>
</feature>
<dbReference type="GO" id="GO:0005886">
    <property type="term" value="C:plasma membrane"/>
    <property type="evidence" value="ECO:0007669"/>
    <property type="project" value="TreeGrafter"/>
</dbReference>
<dbReference type="GO" id="GO:0009055">
    <property type="term" value="F:electron transfer activity"/>
    <property type="evidence" value="ECO:0007669"/>
    <property type="project" value="InterPro"/>
</dbReference>
<dbReference type="PANTHER" id="PTHR33021:SF339">
    <property type="entry name" value="OS07G0570600 PROTEIN"/>
    <property type="match status" value="1"/>
</dbReference>
<protein>
    <recommendedName>
        <fullName evidence="2">Phytocyanin domain-containing protein</fullName>
    </recommendedName>
</protein>
<dbReference type="InterPro" id="IPR008972">
    <property type="entry name" value="Cupredoxin"/>
</dbReference>
<dbReference type="SUPFAM" id="SSF49503">
    <property type="entry name" value="Cupredoxins"/>
    <property type="match status" value="1"/>
</dbReference>
<accession>D5AB37</accession>
<feature type="region of interest" description="Disordered" evidence="1">
    <location>
        <begin position="103"/>
        <end position="142"/>
    </location>
</feature>
<dbReference type="InterPro" id="IPR003245">
    <property type="entry name" value="Phytocyanin_dom"/>
</dbReference>
<organism evidence="3">
    <name type="scientific">Picea sitchensis</name>
    <name type="common">Sitka spruce</name>
    <name type="synonym">Pinus sitchensis</name>
    <dbReference type="NCBI Taxonomy" id="3332"/>
    <lineage>
        <taxon>Eukaryota</taxon>
        <taxon>Viridiplantae</taxon>
        <taxon>Streptophyta</taxon>
        <taxon>Embryophyta</taxon>
        <taxon>Tracheophyta</taxon>
        <taxon>Spermatophyta</taxon>
        <taxon>Pinopsida</taxon>
        <taxon>Pinidae</taxon>
        <taxon>Conifers I</taxon>
        <taxon>Pinales</taxon>
        <taxon>Pinaceae</taxon>
        <taxon>Picea</taxon>
    </lineage>
</organism>
<dbReference type="EMBL" id="BT123436">
    <property type="protein sequence ID" value="ADE76756.1"/>
    <property type="molecule type" value="mRNA"/>
</dbReference>
<reference evidence="3" key="1">
    <citation type="submission" date="2010-04" db="EMBL/GenBank/DDBJ databases">
        <authorList>
            <person name="Reid K.E."/>
            <person name="Liao N."/>
            <person name="Chan S."/>
            <person name="Docking R."/>
            <person name="Taylor G."/>
            <person name="Moore R."/>
            <person name="Mayo M."/>
            <person name="Munro S."/>
            <person name="King J."/>
            <person name="Yanchuk A."/>
            <person name="Holt R."/>
            <person name="Jones S."/>
            <person name="Marra M."/>
            <person name="Ritland C.E."/>
            <person name="Ritland K."/>
            <person name="Bohlmann J."/>
        </authorList>
    </citation>
    <scope>NUCLEOTIDE SEQUENCE</scope>
    <source>
        <tissue evidence="3">Bud</tissue>
    </source>
</reference>
<evidence type="ECO:0000313" key="3">
    <source>
        <dbReference type="EMBL" id="ADE76756.1"/>
    </source>
</evidence>
<dbReference type="PROSITE" id="PS51485">
    <property type="entry name" value="PHYTOCYANIN"/>
    <property type="match status" value="1"/>
</dbReference>
<sequence>MVFSVGDGLVFKMAAGEADIVRVSKSDYEICRAEAPKAIYRPRPSSTEAIYLNKTGNWYFISRVPDHCKSGKKLMITVVATSSDKSNNKSGFRFREAFRRMNLSHKGGGSGVSGGGGGGGTPATGTPGSTDPLGNRNRVLPKKNGCSSTHELSAMVFKFQLVMSIFCSVLLASPVFV</sequence>
<feature type="compositionally biased region" description="Gly residues" evidence="1">
    <location>
        <begin position="106"/>
        <end position="122"/>
    </location>
</feature>
<evidence type="ECO:0000259" key="2">
    <source>
        <dbReference type="PROSITE" id="PS51485"/>
    </source>
</evidence>
<proteinExistence type="evidence at transcript level"/>
<dbReference type="InterPro" id="IPR039391">
    <property type="entry name" value="Phytocyanin-like"/>
</dbReference>
<dbReference type="Pfam" id="PF02298">
    <property type="entry name" value="Cu_bind_like"/>
    <property type="match status" value="1"/>
</dbReference>
<dbReference type="PANTHER" id="PTHR33021">
    <property type="entry name" value="BLUE COPPER PROTEIN"/>
    <property type="match status" value="1"/>
</dbReference>